<name>A0A0C9ZTM5_9AGAM</name>
<accession>A0A0C9ZTM5</accession>
<reference evidence="1 2" key="1">
    <citation type="submission" date="2014-04" db="EMBL/GenBank/DDBJ databases">
        <authorList>
            <consortium name="DOE Joint Genome Institute"/>
            <person name="Kuo A."/>
            <person name="Ruytinx J."/>
            <person name="Rineau F."/>
            <person name="Colpaert J."/>
            <person name="Kohler A."/>
            <person name="Nagy L.G."/>
            <person name="Floudas D."/>
            <person name="Copeland A."/>
            <person name="Barry K.W."/>
            <person name="Cichocki N."/>
            <person name="Veneault-Fourrey C."/>
            <person name="LaButti K."/>
            <person name="Lindquist E.A."/>
            <person name="Lipzen A."/>
            <person name="Lundell T."/>
            <person name="Morin E."/>
            <person name="Murat C."/>
            <person name="Sun H."/>
            <person name="Tunlid A."/>
            <person name="Henrissat B."/>
            <person name="Grigoriev I.V."/>
            <person name="Hibbett D.S."/>
            <person name="Martin F."/>
            <person name="Nordberg H.P."/>
            <person name="Cantor M.N."/>
            <person name="Hua S.X."/>
        </authorList>
    </citation>
    <scope>NUCLEOTIDE SEQUENCE [LARGE SCALE GENOMIC DNA]</scope>
    <source>
        <strain evidence="1 2">UH-Slu-Lm8-n1</strain>
    </source>
</reference>
<sequence length="70" mass="7880">MKFILCKMFATAGRCVDKPVDGLVTDLTYPQNLFSARRLLWQADISVHGKVQKMTNEDDTSKGLNSVFTK</sequence>
<reference evidence="2" key="2">
    <citation type="submission" date="2015-01" db="EMBL/GenBank/DDBJ databases">
        <title>Evolutionary Origins and Diversification of the Mycorrhizal Mutualists.</title>
        <authorList>
            <consortium name="DOE Joint Genome Institute"/>
            <consortium name="Mycorrhizal Genomics Consortium"/>
            <person name="Kohler A."/>
            <person name="Kuo A."/>
            <person name="Nagy L.G."/>
            <person name="Floudas D."/>
            <person name="Copeland A."/>
            <person name="Barry K.W."/>
            <person name="Cichocki N."/>
            <person name="Veneault-Fourrey C."/>
            <person name="LaButti K."/>
            <person name="Lindquist E.A."/>
            <person name="Lipzen A."/>
            <person name="Lundell T."/>
            <person name="Morin E."/>
            <person name="Murat C."/>
            <person name="Riley R."/>
            <person name="Ohm R."/>
            <person name="Sun H."/>
            <person name="Tunlid A."/>
            <person name="Henrissat B."/>
            <person name="Grigoriev I.V."/>
            <person name="Hibbett D.S."/>
            <person name="Martin F."/>
        </authorList>
    </citation>
    <scope>NUCLEOTIDE SEQUENCE [LARGE SCALE GENOMIC DNA]</scope>
    <source>
        <strain evidence="2">UH-Slu-Lm8-n1</strain>
    </source>
</reference>
<gene>
    <name evidence="1" type="ORF">CY34DRAFT_18869</name>
</gene>
<proteinExistence type="predicted"/>
<protein>
    <submittedName>
        <fullName evidence="1">Uncharacterized protein</fullName>
    </submittedName>
</protein>
<dbReference type="AlphaFoldDB" id="A0A0C9ZTM5"/>
<dbReference type="EMBL" id="KN836149">
    <property type="protein sequence ID" value="KIK32681.1"/>
    <property type="molecule type" value="Genomic_DNA"/>
</dbReference>
<evidence type="ECO:0000313" key="1">
    <source>
        <dbReference type="EMBL" id="KIK32681.1"/>
    </source>
</evidence>
<dbReference type="Proteomes" id="UP000054485">
    <property type="component" value="Unassembled WGS sequence"/>
</dbReference>
<dbReference type="InParanoid" id="A0A0C9ZTM5"/>
<keyword evidence="2" id="KW-1185">Reference proteome</keyword>
<evidence type="ECO:0000313" key="2">
    <source>
        <dbReference type="Proteomes" id="UP000054485"/>
    </source>
</evidence>
<dbReference type="HOGENOM" id="CLU_2759479_0_0_1"/>
<organism evidence="1 2">
    <name type="scientific">Suillus luteus UH-Slu-Lm8-n1</name>
    <dbReference type="NCBI Taxonomy" id="930992"/>
    <lineage>
        <taxon>Eukaryota</taxon>
        <taxon>Fungi</taxon>
        <taxon>Dikarya</taxon>
        <taxon>Basidiomycota</taxon>
        <taxon>Agaricomycotina</taxon>
        <taxon>Agaricomycetes</taxon>
        <taxon>Agaricomycetidae</taxon>
        <taxon>Boletales</taxon>
        <taxon>Suillineae</taxon>
        <taxon>Suillaceae</taxon>
        <taxon>Suillus</taxon>
    </lineage>
</organism>